<proteinExistence type="predicted"/>
<accession>A0A3L6SWB9</accession>
<keyword evidence="3" id="KW-1185">Reference proteome</keyword>
<evidence type="ECO:0000256" key="1">
    <source>
        <dbReference type="SAM" id="MobiDB-lite"/>
    </source>
</evidence>
<comment type="caution">
    <text evidence="2">The sequence shown here is derived from an EMBL/GenBank/DDBJ whole genome shotgun (WGS) entry which is preliminary data.</text>
</comment>
<dbReference type="EMBL" id="PQIB02000003">
    <property type="protein sequence ID" value="RLN28772.1"/>
    <property type="molecule type" value="Genomic_DNA"/>
</dbReference>
<organism evidence="2 3">
    <name type="scientific">Panicum miliaceum</name>
    <name type="common">Proso millet</name>
    <name type="synonym">Broomcorn millet</name>
    <dbReference type="NCBI Taxonomy" id="4540"/>
    <lineage>
        <taxon>Eukaryota</taxon>
        <taxon>Viridiplantae</taxon>
        <taxon>Streptophyta</taxon>
        <taxon>Embryophyta</taxon>
        <taxon>Tracheophyta</taxon>
        <taxon>Spermatophyta</taxon>
        <taxon>Magnoliopsida</taxon>
        <taxon>Liliopsida</taxon>
        <taxon>Poales</taxon>
        <taxon>Poaceae</taxon>
        <taxon>PACMAD clade</taxon>
        <taxon>Panicoideae</taxon>
        <taxon>Panicodae</taxon>
        <taxon>Paniceae</taxon>
        <taxon>Panicinae</taxon>
        <taxon>Panicum</taxon>
        <taxon>Panicum sect. Panicum</taxon>
    </lineage>
</organism>
<gene>
    <name evidence="2" type="ORF">C2845_PM05G36940</name>
</gene>
<sequence length="242" mass="26262">MGSNRSFAGTALPASVHGAEGTRRERMARGFHSSDSGHGRGGGRWSASVGHGCGHWSSWGPLLRQEKRGIRARRKTSGGAGRLGKLGLVAELGTASPFDRQRGEAMAARGVAQGQAAGQDDMRAQLEHIMLQRLGVNVNSGELVAEAMASLTTPSAEQVWWEIFSTLQLNWPVPLPPEGSSTHARWVQLREQCLDSKRKGFHSLFALVYFLADLEGEERKSFRGASESVQHLLVAIRRQAQA</sequence>
<dbReference type="AlphaFoldDB" id="A0A3L6SWB9"/>
<protein>
    <submittedName>
        <fullName evidence="2">Uncharacterized protein</fullName>
    </submittedName>
</protein>
<evidence type="ECO:0000313" key="3">
    <source>
        <dbReference type="Proteomes" id="UP000275267"/>
    </source>
</evidence>
<feature type="region of interest" description="Disordered" evidence="1">
    <location>
        <begin position="1"/>
        <end position="47"/>
    </location>
</feature>
<name>A0A3L6SWB9_PANMI</name>
<evidence type="ECO:0000313" key="2">
    <source>
        <dbReference type="EMBL" id="RLN28772.1"/>
    </source>
</evidence>
<reference evidence="3" key="1">
    <citation type="journal article" date="2019" name="Nat. Commun.">
        <title>The genome of broomcorn millet.</title>
        <authorList>
            <person name="Zou C."/>
            <person name="Miki D."/>
            <person name="Li D."/>
            <person name="Tang Q."/>
            <person name="Xiao L."/>
            <person name="Rajput S."/>
            <person name="Deng P."/>
            <person name="Jia W."/>
            <person name="Huang R."/>
            <person name="Zhang M."/>
            <person name="Sun Y."/>
            <person name="Hu J."/>
            <person name="Fu X."/>
            <person name="Schnable P.S."/>
            <person name="Li F."/>
            <person name="Zhang H."/>
            <person name="Feng B."/>
            <person name="Zhu X."/>
            <person name="Liu R."/>
            <person name="Schnable J.C."/>
            <person name="Zhu J.-K."/>
            <person name="Zhang H."/>
        </authorList>
    </citation>
    <scope>NUCLEOTIDE SEQUENCE [LARGE SCALE GENOMIC DNA]</scope>
</reference>
<dbReference type="Proteomes" id="UP000275267">
    <property type="component" value="Unassembled WGS sequence"/>
</dbReference>